<dbReference type="Proteomes" id="UP001167871">
    <property type="component" value="Unassembled WGS sequence"/>
</dbReference>
<name>A0ABT7X8N8_9BACE</name>
<keyword evidence="3" id="KW-1185">Reference proteome</keyword>
<reference evidence="2" key="1">
    <citation type="submission" date="2023-06" db="EMBL/GenBank/DDBJ databases">
        <authorList>
            <person name="Zeman M."/>
            <person name="Kubasova T."/>
            <person name="Jahodarova E."/>
            <person name="Nykrynova M."/>
            <person name="Rychlik I."/>
        </authorList>
    </citation>
    <scope>NUCLEOTIDE SEQUENCE</scope>
    <source>
        <strain evidence="2">84_SSukc20</strain>
    </source>
</reference>
<organism evidence="2 3">
    <name type="scientific">Bacteroides gallinaceum</name>
    <dbReference type="NCBI Taxonomy" id="1462571"/>
    <lineage>
        <taxon>Bacteria</taxon>
        <taxon>Pseudomonadati</taxon>
        <taxon>Bacteroidota</taxon>
        <taxon>Bacteroidia</taxon>
        <taxon>Bacteroidales</taxon>
        <taxon>Bacteroidaceae</taxon>
        <taxon>Bacteroides</taxon>
    </lineage>
</organism>
<reference evidence="2" key="2">
    <citation type="submission" date="2024-05" db="EMBL/GenBank/DDBJ databases">
        <title>Identification and characterization of horizontal gene transfer across gut microbiota members of farm animals based on homology search.</title>
        <authorList>
            <person name="Schwarzerova J."/>
            <person name="Nykrynova M."/>
            <person name="Jureckova K."/>
            <person name="Cejkova D."/>
            <person name="Rychlik I."/>
        </authorList>
    </citation>
    <scope>NUCLEOTIDE SEQUENCE</scope>
    <source>
        <strain evidence="2">84_SSukc20</strain>
    </source>
</reference>
<dbReference type="Pfam" id="PF18950">
    <property type="entry name" value="DUF5694"/>
    <property type="match status" value="1"/>
</dbReference>
<evidence type="ECO:0000256" key="1">
    <source>
        <dbReference type="SAM" id="SignalP"/>
    </source>
</evidence>
<gene>
    <name evidence="2" type="ORF">QVO10_13910</name>
</gene>
<comment type="caution">
    <text evidence="2">The sequence shown here is derived from an EMBL/GenBank/DDBJ whole genome shotgun (WGS) entry which is preliminary data.</text>
</comment>
<keyword evidence="1" id="KW-0732">Signal</keyword>
<feature type="signal peptide" evidence="1">
    <location>
        <begin position="1"/>
        <end position="24"/>
    </location>
</feature>
<evidence type="ECO:0000313" key="3">
    <source>
        <dbReference type="Proteomes" id="UP001167871"/>
    </source>
</evidence>
<accession>A0ABT7X8N8</accession>
<feature type="chain" id="PRO_5045094251" evidence="1">
    <location>
        <begin position="25"/>
        <end position="285"/>
    </location>
</feature>
<protein>
    <submittedName>
        <fullName evidence="2">DUF5694 domain-containing protein</fullName>
    </submittedName>
</protein>
<dbReference type="InterPro" id="IPR043749">
    <property type="entry name" value="DUF5694"/>
</dbReference>
<proteinExistence type="predicted"/>
<dbReference type="EMBL" id="JAUEII010000038">
    <property type="protein sequence ID" value="MDN0050455.1"/>
    <property type="molecule type" value="Genomic_DNA"/>
</dbReference>
<dbReference type="RefSeq" id="WP_301934969.1">
    <property type="nucleotide sequence ID" value="NZ_JAUEII010000038.1"/>
</dbReference>
<evidence type="ECO:0000313" key="2">
    <source>
        <dbReference type="EMBL" id="MDN0050455.1"/>
    </source>
</evidence>
<sequence length="285" mass="33763">MKNLFRVKHVLILLCSVMSSWGIAQEHMSKPIPVLTLGTFHFDFPNLDKIQYAKDEMIDVLEPRYQDEINKLVNALSEFAPTIIVIERPVKMQAEIDSLYKLYQEDKYFLHRGEYEQIGFRLAKKLGINRIYCVDEWGKHYNDIAELLEDENSDDFIQFENSFYNHPDSIKEYYPESVFKEYGIIPELILLNNPENIKRSLGNYLIGHFKYEVNGDDFTGVDFETGRWFNRNLRIFRNIQRIKTDTKDRILVIFGSGHMNILNYLFECSPEYCLYDVSNYLNIQN</sequence>